<dbReference type="SUPFAM" id="SSF102405">
    <property type="entry name" value="MCP/YpsA-like"/>
    <property type="match status" value="1"/>
</dbReference>
<dbReference type="EMBL" id="JADIMB010000017">
    <property type="protein sequence ID" value="MBO8470410.1"/>
    <property type="molecule type" value="Genomic_DNA"/>
</dbReference>
<gene>
    <name evidence="1" type="ORF">IAB82_01285</name>
</gene>
<dbReference type="PANTHER" id="PTHR38440">
    <property type="entry name" value="UPF0398 PROTEIN YPSA"/>
    <property type="match status" value="1"/>
</dbReference>
<sequence>MDMKERKVAAFTGHRKKRLLREGTDRQVPVSRIREEVADLVMYLYGQGYREFYSGMAEGFDMIAAEAVLQLREHHKDMALVAAIPFRAQPAWFDPQDQLLYRELLGEADRVVMLSEKYYRGCYLRRDEYMVSRASIVVAYWDNVREGGTYYTVRKAVERGRRVINLYTGEEITGVTDL</sequence>
<dbReference type="Gene3D" id="3.40.50.450">
    <property type="match status" value="1"/>
</dbReference>
<dbReference type="Pfam" id="PF06908">
    <property type="entry name" value="YpsA"/>
    <property type="match status" value="1"/>
</dbReference>
<evidence type="ECO:0000313" key="2">
    <source>
        <dbReference type="Proteomes" id="UP000823603"/>
    </source>
</evidence>
<evidence type="ECO:0000313" key="1">
    <source>
        <dbReference type="EMBL" id="MBO8470410.1"/>
    </source>
</evidence>
<dbReference type="AlphaFoldDB" id="A0A9D9IE66"/>
<reference evidence="1" key="2">
    <citation type="journal article" date="2021" name="PeerJ">
        <title>Extensive microbial diversity within the chicken gut microbiome revealed by metagenomics and culture.</title>
        <authorList>
            <person name="Gilroy R."/>
            <person name="Ravi A."/>
            <person name="Getino M."/>
            <person name="Pursley I."/>
            <person name="Horton D.L."/>
            <person name="Alikhan N.F."/>
            <person name="Baker D."/>
            <person name="Gharbi K."/>
            <person name="Hall N."/>
            <person name="Watson M."/>
            <person name="Adriaenssens E.M."/>
            <person name="Foster-Nyarko E."/>
            <person name="Jarju S."/>
            <person name="Secka A."/>
            <person name="Antonio M."/>
            <person name="Oren A."/>
            <person name="Chaudhuri R.R."/>
            <person name="La Ragione R."/>
            <person name="Hildebrand F."/>
            <person name="Pallen M.J."/>
        </authorList>
    </citation>
    <scope>NUCLEOTIDE SEQUENCE</scope>
    <source>
        <strain evidence="1">B2-22910</strain>
    </source>
</reference>
<dbReference type="InterPro" id="IPR010697">
    <property type="entry name" value="YspA"/>
</dbReference>
<dbReference type="Proteomes" id="UP000823603">
    <property type="component" value="Unassembled WGS sequence"/>
</dbReference>
<proteinExistence type="predicted"/>
<name>A0A9D9IE66_9BACT</name>
<protein>
    <submittedName>
        <fullName evidence="1">DUF1273 family protein</fullName>
    </submittedName>
</protein>
<dbReference type="PANTHER" id="PTHR38440:SF1">
    <property type="entry name" value="UPF0398 PROTEIN SPR0331"/>
    <property type="match status" value="1"/>
</dbReference>
<organism evidence="1 2">
    <name type="scientific">Candidatus Cryptobacteroides faecavium</name>
    <dbReference type="NCBI Taxonomy" id="2840762"/>
    <lineage>
        <taxon>Bacteria</taxon>
        <taxon>Pseudomonadati</taxon>
        <taxon>Bacteroidota</taxon>
        <taxon>Bacteroidia</taxon>
        <taxon>Bacteroidales</taxon>
        <taxon>Candidatus Cryptobacteroides</taxon>
    </lineage>
</organism>
<accession>A0A9D9IE66</accession>
<comment type="caution">
    <text evidence="1">The sequence shown here is derived from an EMBL/GenBank/DDBJ whole genome shotgun (WGS) entry which is preliminary data.</text>
</comment>
<reference evidence="1" key="1">
    <citation type="submission" date="2020-10" db="EMBL/GenBank/DDBJ databases">
        <authorList>
            <person name="Gilroy R."/>
        </authorList>
    </citation>
    <scope>NUCLEOTIDE SEQUENCE</scope>
    <source>
        <strain evidence="1">B2-22910</strain>
    </source>
</reference>